<name>A0A9P1GE92_9DINO</name>
<accession>A0A9P1GE92</accession>
<evidence type="ECO:0000313" key="3">
    <source>
        <dbReference type="EMBL" id="CAL4797165.1"/>
    </source>
</evidence>
<comment type="caution">
    <text evidence="2">The sequence shown here is derived from an EMBL/GenBank/DDBJ whole genome shotgun (WGS) entry which is preliminary data.</text>
</comment>
<reference evidence="3 4" key="2">
    <citation type="submission" date="2024-05" db="EMBL/GenBank/DDBJ databases">
        <authorList>
            <person name="Chen Y."/>
            <person name="Shah S."/>
            <person name="Dougan E. K."/>
            <person name="Thang M."/>
            <person name="Chan C."/>
        </authorList>
    </citation>
    <scope>NUCLEOTIDE SEQUENCE [LARGE SCALE GENOMIC DNA]</scope>
</reference>
<proteinExistence type="predicted"/>
<evidence type="ECO:0000256" key="1">
    <source>
        <dbReference type="SAM" id="MobiDB-lite"/>
    </source>
</evidence>
<feature type="region of interest" description="Disordered" evidence="1">
    <location>
        <begin position="1"/>
        <end position="35"/>
    </location>
</feature>
<sequence length="275" mass="30207">MPPKGSKRAVPEQAVLPEAKAGKKAKAKAAPARAQDSSLMANLAANSCPGASTQAITLNGAMWSEHLENVRVFKEQCVAQDACQLCPDKKSFGQAYDEKMALESLEASAVDQVKAHWFSKPNGLDQQQVTVGVLQQEVGSKKMPAFGTWKRLSAEESVIAFFEAAGAEAKNVEAGAQDDQLQKWLAHCLSCPVLIRVVAGSQEMEWVAQQLREDQTQLSFLARTPTRRIFDVMQKREAMGVSYTPELLLELYDQKLKLSAKSEKLTRGHVSIKIY</sequence>
<dbReference type="EMBL" id="CAMXCT030004660">
    <property type="protein sequence ID" value="CAL4797165.1"/>
    <property type="molecule type" value="Genomic_DNA"/>
</dbReference>
<dbReference type="EMBL" id="CAMXCT020004660">
    <property type="protein sequence ID" value="CAL1163228.1"/>
    <property type="molecule type" value="Genomic_DNA"/>
</dbReference>
<protein>
    <submittedName>
        <fullName evidence="2">Uncharacterized protein</fullName>
    </submittedName>
</protein>
<dbReference type="EMBL" id="CAMXCT010004660">
    <property type="protein sequence ID" value="CAI4009853.1"/>
    <property type="molecule type" value="Genomic_DNA"/>
</dbReference>
<organism evidence="2">
    <name type="scientific">Cladocopium goreaui</name>
    <dbReference type="NCBI Taxonomy" id="2562237"/>
    <lineage>
        <taxon>Eukaryota</taxon>
        <taxon>Sar</taxon>
        <taxon>Alveolata</taxon>
        <taxon>Dinophyceae</taxon>
        <taxon>Suessiales</taxon>
        <taxon>Symbiodiniaceae</taxon>
        <taxon>Cladocopium</taxon>
    </lineage>
</organism>
<evidence type="ECO:0000313" key="2">
    <source>
        <dbReference type="EMBL" id="CAI4009853.1"/>
    </source>
</evidence>
<evidence type="ECO:0000313" key="4">
    <source>
        <dbReference type="Proteomes" id="UP001152797"/>
    </source>
</evidence>
<keyword evidence="4" id="KW-1185">Reference proteome</keyword>
<dbReference type="AlphaFoldDB" id="A0A9P1GE92"/>
<gene>
    <name evidence="2" type="ORF">C1SCF055_LOCUS35184</name>
</gene>
<dbReference type="Proteomes" id="UP001152797">
    <property type="component" value="Unassembled WGS sequence"/>
</dbReference>
<reference evidence="2" key="1">
    <citation type="submission" date="2022-10" db="EMBL/GenBank/DDBJ databases">
        <authorList>
            <person name="Chen Y."/>
            <person name="Dougan E. K."/>
            <person name="Chan C."/>
            <person name="Rhodes N."/>
            <person name="Thang M."/>
        </authorList>
    </citation>
    <scope>NUCLEOTIDE SEQUENCE</scope>
</reference>